<proteinExistence type="predicted"/>
<keyword evidence="3" id="KW-1185">Reference proteome</keyword>
<dbReference type="Proteomes" id="UP000199076">
    <property type="component" value="Unassembled WGS sequence"/>
</dbReference>
<gene>
    <name evidence="2" type="ORF">SAMN05216218_11463</name>
</gene>
<dbReference type="OrthoDB" id="281801at2157"/>
<dbReference type="InterPro" id="IPR018720">
    <property type="entry name" value="DUF2249"/>
</dbReference>
<evidence type="ECO:0000259" key="1">
    <source>
        <dbReference type="Pfam" id="PF10006"/>
    </source>
</evidence>
<evidence type="ECO:0000313" key="3">
    <source>
        <dbReference type="Proteomes" id="UP000199076"/>
    </source>
</evidence>
<evidence type="ECO:0000313" key="2">
    <source>
        <dbReference type="EMBL" id="SDG06095.1"/>
    </source>
</evidence>
<feature type="domain" description="DUF2249" evidence="1">
    <location>
        <begin position="11"/>
        <end position="75"/>
    </location>
</feature>
<reference evidence="3" key="1">
    <citation type="submission" date="2016-10" db="EMBL/GenBank/DDBJ databases">
        <authorList>
            <person name="Varghese N."/>
            <person name="Submissions S."/>
        </authorList>
    </citation>
    <scope>NUCLEOTIDE SEQUENCE [LARGE SCALE GENOMIC DNA]</scope>
    <source>
        <strain evidence="3">IBRC-M 10760</strain>
    </source>
</reference>
<dbReference type="Pfam" id="PF10006">
    <property type="entry name" value="DUF2249"/>
    <property type="match status" value="1"/>
</dbReference>
<dbReference type="STRING" id="660518.SAMN05216218_11463"/>
<dbReference type="EMBL" id="FNBK01000014">
    <property type="protein sequence ID" value="SDG06095.1"/>
    <property type="molecule type" value="Genomic_DNA"/>
</dbReference>
<sequence length="76" mass="8644">MSQDAPTHRRLDVRDIDGEPFDEIMAALDDLPEDGRLRLINSFEPEPLYGVLTGRGFTHETEQVGPEEFHVDIEHA</sequence>
<name>A0A1G7R5X8_9EURY</name>
<organism evidence="2 3">
    <name type="scientific">Halorientalis regularis</name>
    <dbReference type="NCBI Taxonomy" id="660518"/>
    <lineage>
        <taxon>Archaea</taxon>
        <taxon>Methanobacteriati</taxon>
        <taxon>Methanobacteriota</taxon>
        <taxon>Stenosarchaea group</taxon>
        <taxon>Halobacteria</taxon>
        <taxon>Halobacteriales</taxon>
        <taxon>Haloarculaceae</taxon>
        <taxon>Halorientalis</taxon>
    </lineage>
</organism>
<dbReference type="RefSeq" id="WP_092694294.1">
    <property type="nucleotide sequence ID" value="NZ_FNBK01000014.1"/>
</dbReference>
<accession>A0A1G7R5X8</accession>
<dbReference type="AlphaFoldDB" id="A0A1G7R5X8"/>
<protein>
    <submittedName>
        <fullName evidence="2">Uncharacterized conserved protein</fullName>
    </submittedName>
</protein>